<dbReference type="Pfam" id="PF00106">
    <property type="entry name" value="adh_short"/>
    <property type="match status" value="1"/>
</dbReference>
<dbReference type="InterPro" id="IPR020904">
    <property type="entry name" value="Sc_DH/Rdtase_CS"/>
</dbReference>
<dbReference type="PANTHER" id="PTHR43976:SF16">
    <property type="entry name" value="SHORT-CHAIN DEHYDROGENASE_REDUCTASE FAMILY PROTEIN"/>
    <property type="match status" value="1"/>
</dbReference>
<feature type="domain" description="Ketoreductase" evidence="4">
    <location>
        <begin position="9"/>
        <end position="187"/>
    </location>
</feature>
<dbReference type="RefSeq" id="WP_033362829.1">
    <property type="nucleotide sequence ID" value="NZ_CP073767.1"/>
</dbReference>
<sequence>MPYPTTGPATWIVTGASHGLGLELVGQLLRRGDRVAATTRSTDRLHAALGAAAGTDRLLALPVQLADERDVAAAVTAATDRFGAIDVVVNNAGYGLLAAVEEVTDAEARAMFDVQVFGAWNVLRAVLPGMRERRSGHIITVSSILGLTAFPGWGAYCAAKYAVEGLTAALAAEVADLGIRVNLIEPGYLRTDFLHTDNLRLPSRVADGYDGIRTMTDAHLAMPGTQLGDPARAAAAIIAVAREGTAPLHQVLGSDAHDLATAQVRALTADLSAGHALALTTDITGAVSTA</sequence>
<evidence type="ECO:0000256" key="2">
    <source>
        <dbReference type="ARBA" id="ARBA00023002"/>
    </source>
</evidence>
<gene>
    <name evidence="5" type="ORF">Daura_25035</name>
</gene>
<dbReference type="GO" id="GO:0016491">
    <property type="term" value="F:oxidoreductase activity"/>
    <property type="evidence" value="ECO:0007669"/>
    <property type="project" value="UniProtKB-KW"/>
</dbReference>
<dbReference type="SMART" id="SM00822">
    <property type="entry name" value="PKS_KR"/>
    <property type="match status" value="1"/>
</dbReference>
<reference evidence="5" key="1">
    <citation type="submission" date="2021-04" db="EMBL/GenBank/DDBJ databases">
        <title>Dactylosporangium aurantiacum NRRL B-8018 full assembly.</title>
        <authorList>
            <person name="Hartkoorn R.C."/>
            <person name="Beaudoing E."/>
            <person name="Hot D."/>
        </authorList>
    </citation>
    <scope>NUCLEOTIDE SEQUENCE</scope>
    <source>
        <strain evidence="5">NRRL B-8018</strain>
    </source>
</reference>
<dbReference type="Gene3D" id="3.40.50.720">
    <property type="entry name" value="NAD(P)-binding Rossmann-like Domain"/>
    <property type="match status" value="1"/>
</dbReference>
<keyword evidence="6" id="KW-1185">Reference proteome</keyword>
<dbReference type="Proteomes" id="UP001058003">
    <property type="component" value="Chromosome"/>
</dbReference>
<dbReference type="PROSITE" id="PS00061">
    <property type="entry name" value="ADH_SHORT"/>
    <property type="match status" value="1"/>
</dbReference>
<name>A0A9Q9INW2_9ACTN</name>
<evidence type="ECO:0000259" key="4">
    <source>
        <dbReference type="SMART" id="SM00822"/>
    </source>
</evidence>
<evidence type="ECO:0000256" key="1">
    <source>
        <dbReference type="ARBA" id="ARBA00006484"/>
    </source>
</evidence>
<dbReference type="EMBL" id="CP073767">
    <property type="protein sequence ID" value="UWZ59136.1"/>
    <property type="molecule type" value="Genomic_DNA"/>
</dbReference>
<dbReference type="InterPro" id="IPR036291">
    <property type="entry name" value="NAD(P)-bd_dom_sf"/>
</dbReference>
<evidence type="ECO:0000256" key="3">
    <source>
        <dbReference type="RuleBase" id="RU000363"/>
    </source>
</evidence>
<dbReference type="AlphaFoldDB" id="A0A9Q9INW2"/>
<evidence type="ECO:0000313" key="5">
    <source>
        <dbReference type="EMBL" id="UWZ59136.1"/>
    </source>
</evidence>
<dbReference type="InterPro" id="IPR057326">
    <property type="entry name" value="KR_dom"/>
</dbReference>
<organism evidence="5 6">
    <name type="scientific">Dactylosporangium aurantiacum</name>
    <dbReference type="NCBI Taxonomy" id="35754"/>
    <lineage>
        <taxon>Bacteria</taxon>
        <taxon>Bacillati</taxon>
        <taxon>Actinomycetota</taxon>
        <taxon>Actinomycetes</taxon>
        <taxon>Micromonosporales</taxon>
        <taxon>Micromonosporaceae</taxon>
        <taxon>Dactylosporangium</taxon>
    </lineage>
</organism>
<dbReference type="InterPro" id="IPR051911">
    <property type="entry name" value="SDR_oxidoreductase"/>
</dbReference>
<dbReference type="PANTHER" id="PTHR43976">
    <property type="entry name" value="SHORT CHAIN DEHYDROGENASE"/>
    <property type="match status" value="1"/>
</dbReference>
<dbReference type="PRINTS" id="PR00081">
    <property type="entry name" value="GDHRDH"/>
</dbReference>
<evidence type="ECO:0000313" key="6">
    <source>
        <dbReference type="Proteomes" id="UP001058003"/>
    </source>
</evidence>
<accession>A0A9Q9INW2</accession>
<proteinExistence type="inferred from homology"/>
<comment type="similarity">
    <text evidence="1 3">Belongs to the short-chain dehydrogenases/reductases (SDR) family.</text>
</comment>
<dbReference type="PRINTS" id="PR00080">
    <property type="entry name" value="SDRFAMILY"/>
</dbReference>
<dbReference type="SUPFAM" id="SSF51735">
    <property type="entry name" value="NAD(P)-binding Rossmann-fold domains"/>
    <property type="match status" value="1"/>
</dbReference>
<dbReference type="OrthoDB" id="3178062at2"/>
<keyword evidence="2" id="KW-0560">Oxidoreductase</keyword>
<dbReference type="InterPro" id="IPR002347">
    <property type="entry name" value="SDR_fam"/>
</dbReference>
<dbReference type="KEGG" id="daur:Daura_25035"/>
<protein>
    <submittedName>
        <fullName evidence="5">SDR family NAD(P)-dependent oxidoreductase</fullName>
    </submittedName>
</protein>